<dbReference type="EMBL" id="BGZK01000039">
    <property type="protein sequence ID" value="GBP10151.1"/>
    <property type="molecule type" value="Genomic_DNA"/>
</dbReference>
<evidence type="ECO:0000313" key="2">
    <source>
        <dbReference type="EMBL" id="GBP10151.1"/>
    </source>
</evidence>
<organism evidence="2 3">
    <name type="scientific">Eumeta variegata</name>
    <name type="common">Bagworm moth</name>
    <name type="synonym">Eumeta japonica</name>
    <dbReference type="NCBI Taxonomy" id="151549"/>
    <lineage>
        <taxon>Eukaryota</taxon>
        <taxon>Metazoa</taxon>
        <taxon>Ecdysozoa</taxon>
        <taxon>Arthropoda</taxon>
        <taxon>Hexapoda</taxon>
        <taxon>Insecta</taxon>
        <taxon>Pterygota</taxon>
        <taxon>Neoptera</taxon>
        <taxon>Endopterygota</taxon>
        <taxon>Lepidoptera</taxon>
        <taxon>Glossata</taxon>
        <taxon>Ditrysia</taxon>
        <taxon>Tineoidea</taxon>
        <taxon>Psychidae</taxon>
        <taxon>Oiketicinae</taxon>
        <taxon>Eumeta</taxon>
    </lineage>
</organism>
<reference evidence="2 3" key="1">
    <citation type="journal article" date="2019" name="Commun. Biol.">
        <title>The bagworm genome reveals a unique fibroin gene that provides high tensile strength.</title>
        <authorList>
            <person name="Kono N."/>
            <person name="Nakamura H."/>
            <person name="Ohtoshi R."/>
            <person name="Tomita M."/>
            <person name="Numata K."/>
            <person name="Arakawa K."/>
        </authorList>
    </citation>
    <scope>NUCLEOTIDE SEQUENCE [LARGE SCALE GENOMIC DNA]</scope>
</reference>
<name>A0A4C1TA16_EUMVA</name>
<protein>
    <submittedName>
        <fullName evidence="2">Uncharacterized protein</fullName>
    </submittedName>
</protein>
<feature type="region of interest" description="Disordered" evidence="1">
    <location>
        <begin position="67"/>
        <end position="96"/>
    </location>
</feature>
<sequence>MLEIFYICDGVAMAYLRREIGVVRLWPLLPQMSPLRGGRFTLAAARGAPRTSYTNYTLFHFADARVSESSISSRNDTKSMRYLSQRSENISSYQQT</sequence>
<proteinExistence type="predicted"/>
<feature type="compositionally biased region" description="Polar residues" evidence="1">
    <location>
        <begin position="82"/>
        <end position="96"/>
    </location>
</feature>
<dbReference type="AlphaFoldDB" id="A0A4C1TA16"/>
<evidence type="ECO:0000313" key="3">
    <source>
        <dbReference type="Proteomes" id="UP000299102"/>
    </source>
</evidence>
<gene>
    <name evidence="2" type="ORF">EVAR_77561_1</name>
</gene>
<evidence type="ECO:0000256" key="1">
    <source>
        <dbReference type="SAM" id="MobiDB-lite"/>
    </source>
</evidence>
<accession>A0A4C1TA16</accession>
<dbReference type="Proteomes" id="UP000299102">
    <property type="component" value="Unassembled WGS sequence"/>
</dbReference>
<comment type="caution">
    <text evidence="2">The sequence shown here is derived from an EMBL/GenBank/DDBJ whole genome shotgun (WGS) entry which is preliminary data.</text>
</comment>
<keyword evidence="3" id="KW-1185">Reference proteome</keyword>